<keyword evidence="11" id="KW-1185">Reference proteome</keyword>
<dbReference type="PANTHER" id="PTHR31735">
    <property type="entry name" value="VACUOLAR MEMBRANE PROTEIN YPL162C"/>
    <property type="match status" value="1"/>
</dbReference>
<dbReference type="PANTHER" id="PTHR31735:SF1">
    <property type="entry name" value="VACUOLAR MEMBRANE PROTEIN YPL162C"/>
    <property type="match status" value="1"/>
</dbReference>
<gene>
    <name evidence="10" type="ORF">W97_03082</name>
</gene>
<dbReference type="RefSeq" id="XP_007779171.1">
    <property type="nucleotide sequence ID" value="XM_007780981.1"/>
</dbReference>
<dbReference type="Gene3D" id="3.10.50.40">
    <property type="match status" value="1"/>
</dbReference>
<keyword evidence="3 5" id="KW-0697">Rotamase</keyword>
<dbReference type="OMA" id="MNALQYW"/>
<evidence type="ECO:0000313" key="10">
    <source>
        <dbReference type="EMBL" id="EON63854.1"/>
    </source>
</evidence>
<dbReference type="GO" id="GO:0016020">
    <property type="term" value="C:membrane"/>
    <property type="evidence" value="ECO:0007669"/>
    <property type="project" value="TreeGrafter"/>
</dbReference>
<feature type="transmembrane region" description="Helical" evidence="7">
    <location>
        <begin position="246"/>
        <end position="263"/>
    </location>
</feature>
<dbReference type="InterPro" id="IPR001179">
    <property type="entry name" value="PPIase_FKBP_dom"/>
</dbReference>
<evidence type="ECO:0000256" key="1">
    <source>
        <dbReference type="ARBA" id="ARBA00000971"/>
    </source>
</evidence>
<feature type="compositionally biased region" description="Polar residues" evidence="6">
    <location>
        <begin position="155"/>
        <end position="177"/>
    </location>
</feature>
<feature type="transmembrane region" description="Helical" evidence="7">
    <location>
        <begin position="294"/>
        <end position="314"/>
    </location>
</feature>
<dbReference type="OrthoDB" id="431202at2759"/>
<accession>R7YPV4</accession>
<feature type="domain" description="PPIase FKBP-type" evidence="9">
    <location>
        <begin position="53"/>
        <end position="142"/>
    </location>
</feature>
<dbReference type="GeneID" id="19900393"/>
<organism evidence="10 11">
    <name type="scientific">Coniosporium apollinis (strain CBS 100218)</name>
    <name type="common">Rock-inhabiting black yeast</name>
    <dbReference type="NCBI Taxonomy" id="1168221"/>
    <lineage>
        <taxon>Eukaryota</taxon>
        <taxon>Fungi</taxon>
        <taxon>Dikarya</taxon>
        <taxon>Ascomycota</taxon>
        <taxon>Pezizomycotina</taxon>
        <taxon>Dothideomycetes</taxon>
        <taxon>Dothideomycetes incertae sedis</taxon>
        <taxon>Coniosporium</taxon>
    </lineage>
</organism>
<dbReference type="Proteomes" id="UP000016924">
    <property type="component" value="Unassembled WGS sequence"/>
</dbReference>
<feature type="chain" id="PRO_5004450668" description="peptidylprolyl isomerase" evidence="8">
    <location>
        <begin position="31"/>
        <end position="502"/>
    </location>
</feature>
<comment type="catalytic activity">
    <reaction evidence="1 5">
        <text>[protein]-peptidylproline (omega=180) = [protein]-peptidylproline (omega=0)</text>
        <dbReference type="Rhea" id="RHEA:16237"/>
        <dbReference type="Rhea" id="RHEA-COMP:10747"/>
        <dbReference type="Rhea" id="RHEA-COMP:10748"/>
        <dbReference type="ChEBI" id="CHEBI:83833"/>
        <dbReference type="ChEBI" id="CHEBI:83834"/>
        <dbReference type="EC" id="5.2.1.8"/>
    </reaction>
</comment>
<keyword evidence="7" id="KW-0812">Transmembrane</keyword>
<protein>
    <recommendedName>
        <fullName evidence="2 5">peptidylprolyl isomerase</fullName>
        <ecNumber evidence="2 5">5.2.1.8</ecNumber>
    </recommendedName>
</protein>
<dbReference type="FunFam" id="3.10.50.40:FF:000006">
    <property type="entry name" value="Peptidyl-prolyl cis-trans isomerase"/>
    <property type="match status" value="1"/>
</dbReference>
<feature type="signal peptide" evidence="8">
    <location>
        <begin position="1"/>
        <end position="30"/>
    </location>
</feature>
<dbReference type="SUPFAM" id="SSF54534">
    <property type="entry name" value="FKBP-like"/>
    <property type="match status" value="1"/>
</dbReference>
<sequence>MRLLPSLGAAFASVALISLPLLAHILPVHATDGEGLRIETTLPVRCSRRTQNGDKVSVHYRGTLQSDGSEFDASYNRGDPFSFVLGKGQVIKGWDQGLLDMCIGEERRLTIPPALGYGDQAMGSKIPAGSTLVFDTKLMGIHGVSVEAPTASTAEITPPASTQPVQSSGTPVSTPLTTPKPEAAGSPGGPKDGDDVPDAECHLLGPFAIFVQGALGILALLSLVWKRHRERPRRPLKIWGFDVSKQVFGSVLLHLANLFMAMLSSGGFDVAAKAKEAATSVQDGQTKTPNPCSFYLLNLAIDTTIGIPILVLLLRLLHYGFSLTPLANPPESIQSGNYGRPPRVTWWLKQAIIYFLGLFGMKLCVFAIFQLLPWIAWIGDWALRWTEGNEALQITFVMFVFPLIMNGLQYYIIDGFIKDPAHGHSEYEAAPSEDEDENAGRRILRRGSYASSTASMRESLDGEPRQKSATITTSEALKEANPTPVPNYNPETDGASSSGSSR</sequence>
<evidence type="ECO:0000256" key="2">
    <source>
        <dbReference type="ARBA" id="ARBA00013194"/>
    </source>
</evidence>
<dbReference type="Pfam" id="PF00254">
    <property type="entry name" value="FKBP_C"/>
    <property type="match status" value="1"/>
</dbReference>
<feature type="transmembrane region" description="Helical" evidence="7">
    <location>
        <begin position="203"/>
        <end position="225"/>
    </location>
</feature>
<evidence type="ECO:0000256" key="8">
    <source>
        <dbReference type="SAM" id="SignalP"/>
    </source>
</evidence>
<dbReference type="EC" id="5.2.1.8" evidence="2 5"/>
<proteinExistence type="predicted"/>
<keyword evidence="4 5" id="KW-0413">Isomerase</keyword>
<dbReference type="EMBL" id="JH767565">
    <property type="protein sequence ID" value="EON63854.1"/>
    <property type="molecule type" value="Genomic_DNA"/>
</dbReference>
<feature type="transmembrane region" description="Helical" evidence="7">
    <location>
        <begin position="392"/>
        <end position="413"/>
    </location>
</feature>
<dbReference type="STRING" id="1168221.R7YPV4"/>
<dbReference type="GO" id="GO:0003755">
    <property type="term" value="F:peptidyl-prolyl cis-trans isomerase activity"/>
    <property type="evidence" value="ECO:0007669"/>
    <property type="project" value="UniProtKB-KW"/>
</dbReference>
<dbReference type="InterPro" id="IPR022127">
    <property type="entry name" value="STIMATE/YPL162C"/>
</dbReference>
<feature type="region of interest" description="Disordered" evidence="6">
    <location>
        <begin position="155"/>
        <end position="197"/>
    </location>
</feature>
<evidence type="ECO:0000256" key="4">
    <source>
        <dbReference type="ARBA" id="ARBA00023235"/>
    </source>
</evidence>
<dbReference type="AlphaFoldDB" id="R7YPV4"/>
<dbReference type="eggNOG" id="KOG0549">
    <property type="taxonomic scope" value="Eukaryota"/>
</dbReference>
<evidence type="ECO:0000256" key="6">
    <source>
        <dbReference type="SAM" id="MobiDB-lite"/>
    </source>
</evidence>
<reference evidence="11" key="1">
    <citation type="submission" date="2012-06" db="EMBL/GenBank/DDBJ databases">
        <title>The genome sequence of Coniosporium apollinis CBS 100218.</title>
        <authorList>
            <consortium name="The Broad Institute Genome Sequencing Platform"/>
            <person name="Cuomo C."/>
            <person name="Gorbushina A."/>
            <person name="Noack S."/>
            <person name="Walker B."/>
            <person name="Young S.K."/>
            <person name="Zeng Q."/>
            <person name="Gargeya S."/>
            <person name="Fitzgerald M."/>
            <person name="Haas B."/>
            <person name="Abouelleil A."/>
            <person name="Alvarado L."/>
            <person name="Arachchi H.M."/>
            <person name="Berlin A.M."/>
            <person name="Chapman S.B."/>
            <person name="Goldberg J."/>
            <person name="Griggs A."/>
            <person name="Gujja S."/>
            <person name="Hansen M."/>
            <person name="Howarth C."/>
            <person name="Imamovic A."/>
            <person name="Larimer J."/>
            <person name="McCowan C."/>
            <person name="Montmayeur A."/>
            <person name="Murphy C."/>
            <person name="Neiman D."/>
            <person name="Pearson M."/>
            <person name="Priest M."/>
            <person name="Roberts A."/>
            <person name="Saif S."/>
            <person name="Shea T."/>
            <person name="Sisk P."/>
            <person name="Sykes S."/>
            <person name="Wortman J."/>
            <person name="Nusbaum C."/>
            <person name="Birren B."/>
        </authorList>
    </citation>
    <scope>NUCLEOTIDE SEQUENCE [LARGE SCALE GENOMIC DNA]</scope>
    <source>
        <strain evidence="11">CBS 100218</strain>
    </source>
</reference>
<feature type="transmembrane region" description="Helical" evidence="7">
    <location>
        <begin position="351"/>
        <end position="372"/>
    </location>
</feature>
<evidence type="ECO:0000259" key="9">
    <source>
        <dbReference type="PROSITE" id="PS50059"/>
    </source>
</evidence>
<dbReference type="InterPro" id="IPR046357">
    <property type="entry name" value="PPIase_dom_sf"/>
</dbReference>
<evidence type="ECO:0000256" key="7">
    <source>
        <dbReference type="SAM" id="Phobius"/>
    </source>
</evidence>
<keyword evidence="7" id="KW-0472">Membrane</keyword>
<evidence type="ECO:0000256" key="5">
    <source>
        <dbReference type="PROSITE-ProRule" id="PRU00277"/>
    </source>
</evidence>
<name>R7YPV4_CONA1</name>
<evidence type="ECO:0000313" key="11">
    <source>
        <dbReference type="Proteomes" id="UP000016924"/>
    </source>
</evidence>
<keyword evidence="7" id="KW-1133">Transmembrane helix</keyword>
<feature type="region of interest" description="Disordered" evidence="6">
    <location>
        <begin position="447"/>
        <end position="502"/>
    </location>
</feature>
<keyword evidence="8" id="KW-0732">Signal</keyword>
<dbReference type="PROSITE" id="PS50059">
    <property type="entry name" value="FKBP_PPIASE"/>
    <property type="match status" value="1"/>
</dbReference>
<dbReference type="Pfam" id="PF12400">
    <property type="entry name" value="STIMATE"/>
    <property type="match status" value="1"/>
</dbReference>
<dbReference type="HOGENOM" id="CLU_040321_0_1_1"/>
<evidence type="ECO:0000256" key="3">
    <source>
        <dbReference type="ARBA" id="ARBA00023110"/>
    </source>
</evidence>